<reference evidence="5" key="1">
    <citation type="submission" date="2020-02" db="EMBL/GenBank/DDBJ databases">
        <authorList>
            <person name="Meier V. D."/>
        </authorList>
    </citation>
    <scope>NUCLEOTIDE SEQUENCE</scope>
    <source>
        <strain evidence="5">AVDCRST_MAG93</strain>
    </source>
</reference>
<feature type="domain" description="HTH luxR-type" evidence="4">
    <location>
        <begin position="28"/>
        <end position="93"/>
    </location>
</feature>
<organism evidence="5">
    <name type="scientific">uncultured Chloroflexia bacterium</name>
    <dbReference type="NCBI Taxonomy" id="1672391"/>
    <lineage>
        <taxon>Bacteria</taxon>
        <taxon>Bacillati</taxon>
        <taxon>Chloroflexota</taxon>
        <taxon>Chloroflexia</taxon>
        <taxon>environmental samples</taxon>
    </lineage>
</organism>
<dbReference type="GO" id="GO:0003677">
    <property type="term" value="F:DNA binding"/>
    <property type="evidence" value="ECO:0007669"/>
    <property type="project" value="UniProtKB-KW"/>
</dbReference>
<keyword evidence="1" id="KW-0805">Transcription regulation</keyword>
<feature type="non-terminal residue" evidence="5">
    <location>
        <position position="1"/>
    </location>
</feature>
<gene>
    <name evidence="5" type="ORF">AVDCRST_MAG93-1000</name>
</gene>
<name>A0A6J4HTR4_9CHLR</name>
<evidence type="ECO:0000256" key="2">
    <source>
        <dbReference type="ARBA" id="ARBA00023125"/>
    </source>
</evidence>
<dbReference type="PROSITE" id="PS00622">
    <property type="entry name" value="HTH_LUXR_1"/>
    <property type="match status" value="1"/>
</dbReference>
<dbReference type="PRINTS" id="PR00038">
    <property type="entry name" value="HTHLUXR"/>
</dbReference>
<keyword evidence="3" id="KW-0804">Transcription</keyword>
<dbReference type="InterPro" id="IPR036388">
    <property type="entry name" value="WH-like_DNA-bd_sf"/>
</dbReference>
<keyword evidence="2" id="KW-0238">DNA-binding</keyword>
<evidence type="ECO:0000259" key="4">
    <source>
        <dbReference type="PROSITE" id="PS50043"/>
    </source>
</evidence>
<dbReference type="Gene3D" id="1.10.10.10">
    <property type="entry name" value="Winged helix-like DNA-binding domain superfamily/Winged helix DNA-binding domain"/>
    <property type="match status" value="1"/>
</dbReference>
<dbReference type="PANTHER" id="PTHR44688:SF16">
    <property type="entry name" value="DNA-BINDING TRANSCRIPTIONAL ACTIVATOR DEVR_DOSR"/>
    <property type="match status" value="1"/>
</dbReference>
<dbReference type="PROSITE" id="PS50043">
    <property type="entry name" value="HTH_LUXR_2"/>
    <property type="match status" value="1"/>
</dbReference>
<dbReference type="InterPro" id="IPR000792">
    <property type="entry name" value="Tscrpt_reg_LuxR_C"/>
</dbReference>
<dbReference type="PANTHER" id="PTHR44688">
    <property type="entry name" value="DNA-BINDING TRANSCRIPTIONAL ACTIVATOR DEVR_DOSR"/>
    <property type="match status" value="1"/>
</dbReference>
<dbReference type="Pfam" id="PF00196">
    <property type="entry name" value="GerE"/>
    <property type="match status" value="1"/>
</dbReference>
<sequence>VVSRDIASDYTRRLLALCSRLEAEQNAQSASVEPLSERELEVLRYIAEGLTNQEIADRLYLSLNTVKVHARNIYGKLDANNRTQAIARAREVGALD</sequence>
<dbReference type="InterPro" id="IPR016032">
    <property type="entry name" value="Sig_transdc_resp-reg_C-effctor"/>
</dbReference>
<accession>A0A6J4HTR4</accession>
<dbReference type="AlphaFoldDB" id="A0A6J4HTR4"/>
<dbReference type="SUPFAM" id="SSF46894">
    <property type="entry name" value="C-terminal effector domain of the bipartite response regulators"/>
    <property type="match status" value="1"/>
</dbReference>
<evidence type="ECO:0000256" key="3">
    <source>
        <dbReference type="ARBA" id="ARBA00023163"/>
    </source>
</evidence>
<dbReference type="CDD" id="cd06170">
    <property type="entry name" value="LuxR_C_like"/>
    <property type="match status" value="1"/>
</dbReference>
<dbReference type="GO" id="GO:0006355">
    <property type="term" value="P:regulation of DNA-templated transcription"/>
    <property type="evidence" value="ECO:0007669"/>
    <property type="project" value="InterPro"/>
</dbReference>
<dbReference type="EMBL" id="CADCTR010000331">
    <property type="protein sequence ID" value="CAA9233618.1"/>
    <property type="molecule type" value="Genomic_DNA"/>
</dbReference>
<dbReference type="SMART" id="SM00421">
    <property type="entry name" value="HTH_LUXR"/>
    <property type="match status" value="1"/>
</dbReference>
<evidence type="ECO:0000313" key="5">
    <source>
        <dbReference type="EMBL" id="CAA9233618.1"/>
    </source>
</evidence>
<proteinExistence type="predicted"/>
<evidence type="ECO:0000256" key="1">
    <source>
        <dbReference type="ARBA" id="ARBA00023015"/>
    </source>
</evidence>
<protein>
    <recommendedName>
        <fullName evidence="4">HTH luxR-type domain-containing protein</fullName>
    </recommendedName>
</protein>